<name>A0A6G7KCA9_9LACT</name>
<dbReference type="EMBL" id="CP049740">
    <property type="protein sequence ID" value="QII82908.1"/>
    <property type="molecule type" value="Genomic_DNA"/>
</dbReference>
<proteinExistence type="predicted"/>
<dbReference type="KEGG" id="jar:G7057_10940"/>
<keyword evidence="2" id="KW-1185">Reference proteome</keyword>
<protein>
    <submittedName>
        <fullName evidence="1">Uncharacterized protein</fullName>
    </submittedName>
</protein>
<accession>A0A6G7KCA9</accession>
<gene>
    <name evidence="1" type="ORF">G7057_10940</name>
</gene>
<sequence>MTLNLDLGTCTEEQIQTLKDIGWNLDAEVPYLVEESVTSLAELLG</sequence>
<dbReference type="RefSeq" id="WP_166163720.1">
    <property type="nucleotide sequence ID" value="NZ_CP049740.1"/>
</dbReference>
<evidence type="ECO:0000313" key="2">
    <source>
        <dbReference type="Proteomes" id="UP000501451"/>
    </source>
</evidence>
<dbReference type="Proteomes" id="UP000501451">
    <property type="component" value="Chromosome"/>
</dbReference>
<dbReference type="AlphaFoldDB" id="A0A6G7KCA9"/>
<organism evidence="1 2">
    <name type="scientific">Jeotgalibaca arthritidis</name>
    <dbReference type="NCBI Taxonomy" id="1868794"/>
    <lineage>
        <taxon>Bacteria</taxon>
        <taxon>Bacillati</taxon>
        <taxon>Bacillota</taxon>
        <taxon>Bacilli</taxon>
        <taxon>Lactobacillales</taxon>
        <taxon>Carnobacteriaceae</taxon>
        <taxon>Jeotgalibaca</taxon>
    </lineage>
</organism>
<reference evidence="1 2" key="1">
    <citation type="journal article" date="2017" name="Int. J. Syst. Evol. Microbiol.">
        <title>Jeotgalibaca porci sp. nov. and Jeotgalibaca arthritidis sp. nov., isolated from pigs, and emended description of the genus Jeotgalibaca.</title>
        <authorList>
            <person name="Zamora L."/>
            <person name="Perez-Sancho M."/>
            <person name="Dominguez L."/>
            <person name="Fernandez-Garayzabal J.F."/>
            <person name="Vela A.I."/>
        </authorList>
    </citation>
    <scope>NUCLEOTIDE SEQUENCE [LARGE SCALE GENOMIC DNA]</scope>
    <source>
        <strain evidence="1 2">CECT 9157</strain>
    </source>
</reference>
<evidence type="ECO:0000313" key="1">
    <source>
        <dbReference type="EMBL" id="QII82908.1"/>
    </source>
</evidence>